<evidence type="ECO:0000313" key="9">
    <source>
        <dbReference type="Proteomes" id="UP001175271"/>
    </source>
</evidence>
<dbReference type="GO" id="GO:0015020">
    <property type="term" value="F:glucuronosyltransferase activity"/>
    <property type="evidence" value="ECO:0007669"/>
    <property type="project" value="UniProtKB-EC"/>
</dbReference>
<feature type="chain" id="PRO_5041445281" description="glucuronosyltransferase" evidence="7">
    <location>
        <begin position="23"/>
        <end position="622"/>
    </location>
</feature>
<keyword evidence="3" id="KW-0328">Glycosyltransferase</keyword>
<dbReference type="InterPro" id="IPR050271">
    <property type="entry name" value="UDP-glycosyltransferase"/>
</dbReference>
<keyword evidence="6" id="KW-0812">Transmembrane</keyword>
<evidence type="ECO:0000256" key="2">
    <source>
        <dbReference type="ARBA" id="ARBA00012544"/>
    </source>
</evidence>
<gene>
    <name evidence="8" type="ORF">QR680_002330</name>
</gene>
<evidence type="ECO:0000313" key="8">
    <source>
        <dbReference type="EMBL" id="KAK0397908.1"/>
    </source>
</evidence>
<evidence type="ECO:0000256" key="3">
    <source>
        <dbReference type="ARBA" id="ARBA00022676"/>
    </source>
</evidence>
<evidence type="ECO:0000256" key="7">
    <source>
        <dbReference type="SAM" id="SignalP"/>
    </source>
</evidence>
<evidence type="ECO:0000256" key="6">
    <source>
        <dbReference type="SAM" id="Phobius"/>
    </source>
</evidence>
<keyword evidence="4" id="KW-0808">Transferase</keyword>
<dbReference type="Proteomes" id="UP001175271">
    <property type="component" value="Unassembled WGS sequence"/>
</dbReference>
<dbReference type="FunFam" id="3.40.50.2000:FF:000021">
    <property type="entry name" value="UDP-glucuronosyltransferase"/>
    <property type="match status" value="1"/>
</dbReference>
<comment type="caution">
    <text evidence="8">The sequence shown here is derived from an EMBL/GenBank/DDBJ whole genome shotgun (WGS) entry which is preliminary data.</text>
</comment>
<reference evidence="8" key="1">
    <citation type="submission" date="2023-06" db="EMBL/GenBank/DDBJ databases">
        <title>Genomic analysis of the entomopathogenic nematode Steinernema hermaphroditum.</title>
        <authorList>
            <person name="Schwarz E.M."/>
            <person name="Heppert J.K."/>
            <person name="Baniya A."/>
            <person name="Schwartz H.T."/>
            <person name="Tan C.-H."/>
            <person name="Antoshechkin I."/>
            <person name="Sternberg P.W."/>
            <person name="Goodrich-Blair H."/>
            <person name="Dillman A.R."/>
        </authorList>
    </citation>
    <scope>NUCLEOTIDE SEQUENCE</scope>
    <source>
        <strain evidence="8">PS9179</strain>
        <tissue evidence="8">Whole animal</tissue>
    </source>
</reference>
<dbReference type="EMBL" id="JAUCMV010000005">
    <property type="protein sequence ID" value="KAK0397908.1"/>
    <property type="molecule type" value="Genomic_DNA"/>
</dbReference>
<name>A0AA39LHY8_9BILA</name>
<dbReference type="Gene3D" id="3.40.50.2000">
    <property type="entry name" value="Glycogen Phosphorylase B"/>
    <property type="match status" value="2"/>
</dbReference>
<keyword evidence="9" id="KW-1185">Reference proteome</keyword>
<sequence length="622" mass="71387">MTTRFRVYLFAALIVSLVAVDALTPDEECEMCQNTLQTVYAHFSAKVPSKRVVMRQLEHQCKRQPTYKRRCLLLIRPNIDMIFITALWMFPVLFLFIVALSNGYRILVFSPTISRSHMISNGRIADELAKAGHEVILFEPEFRKVDKSVNSAKYATVLRVGGFTDEVNERLKLLTADMFKKESNSVWNRYQTFKKFPEAVTRRCEEMLLKKDVMDKLRSYNFDIYFGEQLNLCGSALSHVLQIKTHLWISSCPIMDHMAHILKIPTPLSYIPAMSLDAMSDKPTYLERLYNIFDSWFSTYLFRYASKMTNDLYRKHFGDKFPDVDDIVRESPLIFVTSDEFLDFPRPILPNIIYIGGLGVEKNAAPLSEPFKSEVLKAKKGIIYFSFGTNVKSNFLPEQFVRNLFIAFSKFPDYRVIFSNIESDDEIAVQLAKTTPNVFVTKWAPQTDLLSLPEMKAFITHGGYNSLLETAIRAVPVITMSFFGDQSRNGRIAERNGWGIRVDKTKVAESPQVLIAALQDILNNSKYKAQALRTQKLVMTKPYGAADRLVKYTEFVAANEGRLPELQIEGRHLSYIELYNFDIVVPAAIVLIIVCYLLFKLLYVVLCAVWFLIVGAKKRKMD</sequence>
<comment type="catalytic activity">
    <reaction evidence="5">
        <text>glucuronate acceptor + UDP-alpha-D-glucuronate = acceptor beta-D-glucuronoside + UDP + H(+)</text>
        <dbReference type="Rhea" id="RHEA:21032"/>
        <dbReference type="ChEBI" id="CHEBI:15378"/>
        <dbReference type="ChEBI" id="CHEBI:58052"/>
        <dbReference type="ChEBI" id="CHEBI:58223"/>
        <dbReference type="ChEBI" id="CHEBI:132367"/>
        <dbReference type="ChEBI" id="CHEBI:132368"/>
        <dbReference type="EC" id="2.4.1.17"/>
    </reaction>
</comment>
<keyword evidence="6" id="KW-1133">Transmembrane helix</keyword>
<evidence type="ECO:0000256" key="4">
    <source>
        <dbReference type="ARBA" id="ARBA00022679"/>
    </source>
</evidence>
<keyword evidence="6" id="KW-0472">Membrane</keyword>
<dbReference type="Pfam" id="PF00201">
    <property type="entry name" value="UDPGT"/>
    <property type="match status" value="1"/>
</dbReference>
<protein>
    <recommendedName>
        <fullName evidence="2">glucuronosyltransferase</fullName>
        <ecNumber evidence="2">2.4.1.17</ecNumber>
    </recommendedName>
</protein>
<dbReference type="AlphaFoldDB" id="A0AA39LHY8"/>
<organism evidence="8 9">
    <name type="scientific">Steinernema hermaphroditum</name>
    <dbReference type="NCBI Taxonomy" id="289476"/>
    <lineage>
        <taxon>Eukaryota</taxon>
        <taxon>Metazoa</taxon>
        <taxon>Ecdysozoa</taxon>
        <taxon>Nematoda</taxon>
        <taxon>Chromadorea</taxon>
        <taxon>Rhabditida</taxon>
        <taxon>Tylenchina</taxon>
        <taxon>Panagrolaimomorpha</taxon>
        <taxon>Strongyloidoidea</taxon>
        <taxon>Steinernematidae</taxon>
        <taxon>Steinernema</taxon>
    </lineage>
</organism>
<dbReference type="PANTHER" id="PTHR48043:SF143">
    <property type="entry name" value="UDP-GLUCURONOSYLTRANSFERASE"/>
    <property type="match status" value="1"/>
</dbReference>
<dbReference type="InterPro" id="IPR002213">
    <property type="entry name" value="UDP_glucos_trans"/>
</dbReference>
<keyword evidence="7" id="KW-0732">Signal</keyword>
<feature type="signal peptide" evidence="7">
    <location>
        <begin position="1"/>
        <end position="22"/>
    </location>
</feature>
<dbReference type="CDD" id="cd03784">
    <property type="entry name" value="GT1_Gtf-like"/>
    <property type="match status" value="1"/>
</dbReference>
<feature type="transmembrane region" description="Helical" evidence="6">
    <location>
        <begin position="583"/>
        <end position="613"/>
    </location>
</feature>
<evidence type="ECO:0000256" key="1">
    <source>
        <dbReference type="ARBA" id="ARBA00009995"/>
    </source>
</evidence>
<accession>A0AA39LHY8</accession>
<dbReference type="EC" id="2.4.1.17" evidence="2"/>
<evidence type="ECO:0000256" key="5">
    <source>
        <dbReference type="ARBA" id="ARBA00047475"/>
    </source>
</evidence>
<dbReference type="PANTHER" id="PTHR48043">
    <property type="entry name" value="EG:EG0003.4 PROTEIN-RELATED"/>
    <property type="match status" value="1"/>
</dbReference>
<proteinExistence type="inferred from homology"/>
<dbReference type="SUPFAM" id="SSF53756">
    <property type="entry name" value="UDP-Glycosyltransferase/glycogen phosphorylase"/>
    <property type="match status" value="1"/>
</dbReference>
<dbReference type="Gene3D" id="1.10.225.10">
    <property type="entry name" value="Saposin-like"/>
    <property type="match status" value="1"/>
</dbReference>
<comment type="similarity">
    <text evidence="1">Belongs to the UDP-glycosyltransferase family.</text>
</comment>